<sequence length="134" mass="15256">MQRAKCKRFTRLDCQFPKTDFTQLFQNIFGVIGFTHADAAGGDHHIRQALRLLKRGFQSGRAIWHDAEINRFAAEVFNQGFNAVAVAVVNLSGLQWFTEWFEFVAGGEKRDFRFAIDGDMANAESRNHRDITCG</sequence>
<dbReference type="Proteomes" id="UP000044806">
    <property type="component" value="Unassembled WGS sequence"/>
</dbReference>
<dbReference type="AlphaFoldDB" id="A0A655RTS1"/>
<evidence type="ECO:0000313" key="2">
    <source>
        <dbReference type="Proteomes" id="UP000044806"/>
    </source>
</evidence>
<evidence type="ECO:0000313" key="1">
    <source>
        <dbReference type="EMBL" id="CSB09088.1"/>
    </source>
</evidence>
<dbReference type="EMBL" id="CWOW01000023">
    <property type="protein sequence ID" value="CSB09088.1"/>
    <property type="molecule type" value="Genomic_DNA"/>
</dbReference>
<organism evidence="1 2">
    <name type="scientific">Vibrio cholerae</name>
    <dbReference type="NCBI Taxonomy" id="666"/>
    <lineage>
        <taxon>Bacteria</taxon>
        <taxon>Pseudomonadati</taxon>
        <taxon>Pseudomonadota</taxon>
        <taxon>Gammaproteobacteria</taxon>
        <taxon>Vibrionales</taxon>
        <taxon>Vibrionaceae</taxon>
        <taxon>Vibrio</taxon>
    </lineage>
</organism>
<accession>A0A655RTS1</accession>
<reference evidence="1 2" key="1">
    <citation type="submission" date="2015-07" db="EMBL/GenBank/DDBJ databases">
        <authorList>
            <consortium name="Pathogen Informatics"/>
        </authorList>
    </citation>
    <scope>NUCLEOTIDE SEQUENCE [LARGE SCALE GENOMIC DNA]</scope>
    <source>
        <strain evidence="1 2">A51</strain>
    </source>
</reference>
<gene>
    <name evidence="1" type="ORF">ERS013165_03345</name>
</gene>
<name>A0A655RTS1_VIBCL</name>
<protein>
    <submittedName>
        <fullName evidence="1">Uncharacterized protein</fullName>
    </submittedName>
</protein>
<proteinExistence type="predicted"/>